<evidence type="ECO:0000256" key="2">
    <source>
        <dbReference type="ARBA" id="ARBA00005025"/>
    </source>
</evidence>
<evidence type="ECO:0000256" key="9">
    <source>
        <dbReference type="ARBA" id="ARBA00023304"/>
    </source>
</evidence>
<evidence type="ECO:0000259" key="14">
    <source>
        <dbReference type="Pfam" id="PF02776"/>
    </source>
</evidence>
<dbReference type="OrthoDB" id="4494979at2"/>
<evidence type="ECO:0000313" key="15">
    <source>
        <dbReference type="EMBL" id="ORB34623.1"/>
    </source>
</evidence>
<keyword evidence="5" id="KW-0028">Amino-acid biosynthesis</keyword>
<dbReference type="GO" id="GO:0009097">
    <property type="term" value="P:isoleucine biosynthetic process"/>
    <property type="evidence" value="ECO:0007669"/>
    <property type="project" value="UniProtKB-UniPathway"/>
</dbReference>
<keyword evidence="9" id="KW-0100">Branched-chain amino acid biosynthesis</keyword>
<dbReference type="GO" id="GO:0005948">
    <property type="term" value="C:acetolactate synthase complex"/>
    <property type="evidence" value="ECO:0007669"/>
    <property type="project" value="TreeGrafter"/>
</dbReference>
<proteinExistence type="inferred from homology"/>
<comment type="catalytic activity">
    <reaction evidence="10">
        <text>2 pyruvate + H(+) = (2S)-2-acetolactate + CO2</text>
        <dbReference type="Rhea" id="RHEA:25249"/>
        <dbReference type="ChEBI" id="CHEBI:15361"/>
        <dbReference type="ChEBI" id="CHEBI:15378"/>
        <dbReference type="ChEBI" id="CHEBI:16526"/>
        <dbReference type="ChEBI" id="CHEBI:58476"/>
        <dbReference type="EC" id="2.2.1.6"/>
    </reaction>
</comment>
<dbReference type="GO" id="GO:0000287">
    <property type="term" value="F:magnesium ion binding"/>
    <property type="evidence" value="ECO:0007669"/>
    <property type="project" value="InterPro"/>
</dbReference>
<comment type="pathway">
    <text evidence="2">Amino-acid biosynthesis; L-valine biosynthesis; L-valine from pyruvate: step 1/4.</text>
</comment>
<dbReference type="InterPro" id="IPR012000">
    <property type="entry name" value="Thiamin_PyroP_enz_cen_dom"/>
</dbReference>
<evidence type="ECO:0000256" key="1">
    <source>
        <dbReference type="ARBA" id="ARBA00004974"/>
    </source>
</evidence>
<gene>
    <name evidence="15" type="ORF">BST39_23815</name>
</gene>
<dbReference type="InterPro" id="IPR045229">
    <property type="entry name" value="TPP_enz"/>
</dbReference>
<protein>
    <recommendedName>
        <fullName evidence="4">acetolactate synthase</fullName>
        <ecNumber evidence="4">2.2.1.6</ecNumber>
    </recommendedName>
</protein>
<comment type="pathway">
    <text evidence="1">Amino-acid biosynthesis; L-isoleucine biosynthesis; L-isoleucine from 2-oxobutanoate: step 1/4.</text>
</comment>
<dbReference type="CDD" id="cd07035">
    <property type="entry name" value="TPP_PYR_POX_like"/>
    <property type="match status" value="1"/>
</dbReference>
<dbReference type="GO" id="GO:0003984">
    <property type="term" value="F:acetolactate synthase activity"/>
    <property type="evidence" value="ECO:0007669"/>
    <property type="project" value="UniProtKB-EC"/>
</dbReference>
<evidence type="ECO:0000256" key="5">
    <source>
        <dbReference type="ARBA" id="ARBA00022605"/>
    </source>
</evidence>
<dbReference type="PANTHER" id="PTHR18968:SF129">
    <property type="entry name" value="ACETOLACTATE SYNTHASE"/>
    <property type="match status" value="1"/>
</dbReference>
<dbReference type="GO" id="GO:0050660">
    <property type="term" value="F:flavin adenine dinucleotide binding"/>
    <property type="evidence" value="ECO:0007669"/>
    <property type="project" value="TreeGrafter"/>
</dbReference>
<keyword evidence="6" id="KW-0285">Flavoprotein</keyword>
<dbReference type="InterPro" id="IPR011766">
    <property type="entry name" value="TPP_enzyme_TPP-bd"/>
</dbReference>
<dbReference type="Pfam" id="PF00205">
    <property type="entry name" value="TPP_enzyme_M"/>
    <property type="match status" value="1"/>
</dbReference>
<dbReference type="GO" id="GO:0030976">
    <property type="term" value="F:thiamine pyrophosphate binding"/>
    <property type="evidence" value="ECO:0007669"/>
    <property type="project" value="InterPro"/>
</dbReference>
<evidence type="ECO:0000259" key="12">
    <source>
        <dbReference type="Pfam" id="PF00205"/>
    </source>
</evidence>
<evidence type="ECO:0000313" key="16">
    <source>
        <dbReference type="Proteomes" id="UP000192513"/>
    </source>
</evidence>
<dbReference type="EC" id="2.2.1.6" evidence="4"/>
<feature type="domain" description="Thiamine pyrophosphate enzyme TPP-binding" evidence="13">
    <location>
        <begin position="381"/>
        <end position="526"/>
    </location>
</feature>
<keyword evidence="16" id="KW-1185">Reference proteome</keyword>
<dbReference type="Gene3D" id="3.40.50.1220">
    <property type="entry name" value="TPP-binding domain"/>
    <property type="match status" value="1"/>
</dbReference>
<dbReference type="Gene3D" id="3.40.50.970">
    <property type="match status" value="2"/>
</dbReference>
<feature type="domain" description="Thiamine pyrophosphate enzyme N-terminal TPP-binding" evidence="14">
    <location>
        <begin position="3"/>
        <end position="116"/>
    </location>
</feature>
<comment type="similarity">
    <text evidence="3 11">Belongs to the TPP enzyme family.</text>
</comment>
<sequence>MSKAAELMVKCLENEGVSVVFGLPGEENIRFVQALASSSIRYVLTRHEQGAAFMAEMYGRVTGRAAVVSSTLGPGAINMQLGVADATTNSTPLVAVSAQVGHDREFKESHQYVDLVSMFAPITRWAAGVPTAHAIPEMFRKAFKVAETERPAAVYLAVPEHIDADETDYDLTPLPRNVVRPDAPAPGQVERAVDILRKAKRPVMLAGHGAARGGATAALVRFSEAFGVPVANTFHGKGVMPDDHPNSIGTLGFMSHDYVNFGFDNADVVIAVGYELQEFDPVRINPQADKKIIHIHRFPAEVDAHYSVDVGIIGDISASLDALTEALDGHAYEADPEVPGHGLLAEEFARGQQDSRYPLAPARVVADTRAALGRSDIVLVDTGATKMWMARLYPTYECNTCLVSNGLSTMGFALPGALGVKLARPDTKVLAVVGDGAFLMNSQEIETAVRERIPLVVLIWEDGGYGLIEWKMDLELGAHYYVKFGNPDVVKYAESFGAKGYRISHAEELLPTLRAALADDGVSVISCPVDYSENLRLTDRLGELDETL</sequence>
<dbReference type="AlphaFoldDB" id="A0A1X0I5P3"/>
<evidence type="ECO:0000256" key="4">
    <source>
        <dbReference type="ARBA" id="ARBA00013145"/>
    </source>
</evidence>
<dbReference type="InterPro" id="IPR029061">
    <property type="entry name" value="THDP-binding"/>
</dbReference>
<dbReference type="PROSITE" id="PS00187">
    <property type="entry name" value="TPP_ENZYMES"/>
    <property type="match status" value="1"/>
</dbReference>
<dbReference type="UniPathway" id="UPA00049">
    <property type="reaction ID" value="UER00059"/>
</dbReference>
<dbReference type="PANTHER" id="PTHR18968">
    <property type="entry name" value="THIAMINE PYROPHOSPHATE ENZYMES"/>
    <property type="match status" value="1"/>
</dbReference>
<evidence type="ECO:0000259" key="13">
    <source>
        <dbReference type="Pfam" id="PF02775"/>
    </source>
</evidence>
<dbReference type="EMBL" id="MVIE01000043">
    <property type="protein sequence ID" value="ORB34623.1"/>
    <property type="molecule type" value="Genomic_DNA"/>
</dbReference>
<organism evidence="15 16">
    <name type="scientific">Mycobacterium paraseoulense</name>
    <dbReference type="NCBI Taxonomy" id="590652"/>
    <lineage>
        <taxon>Bacteria</taxon>
        <taxon>Bacillati</taxon>
        <taxon>Actinomycetota</taxon>
        <taxon>Actinomycetes</taxon>
        <taxon>Mycobacteriales</taxon>
        <taxon>Mycobacteriaceae</taxon>
        <taxon>Mycobacterium</taxon>
    </lineage>
</organism>
<accession>A0A1X0I5P3</accession>
<evidence type="ECO:0000256" key="3">
    <source>
        <dbReference type="ARBA" id="ARBA00007812"/>
    </source>
</evidence>
<dbReference type="UniPathway" id="UPA00047">
    <property type="reaction ID" value="UER00055"/>
</dbReference>
<keyword evidence="8 11" id="KW-0786">Thiamine pyrophosphate</keyword>
<dbReference type="InterPro" id="IPR000399">
    <property type="entry name" value="TPP-bd_CS"/>
</dbReference>
<comment type="caution">
    <text evidence="15">The sequence shown here is derived from an EMBL/GenBank/DDBJ whole genome shotgun (WGS) entry which is preliminary data.</text>
</comment>
<dbReference type="Proteomes" id="UP000192513">
    <property type="component" value="Unassembled WGS sequence"/>
</dbReference>
<dbReference type="SUPFAM" id="SSF52518">
    <property type="entry name" value="Thiamin diphosphate-binding fold (THDP-binding)"/>
    <property type="match status" value="2"/>
</dbReference>
<dbReference type="GO" id="GO:0009099">
    <property type="term" value="P:L-valine biosynthetic process"/>
    <property type="evidence" value="ECO:0007669"/>
    <property type="project" value="UniProtKB-UniPathway"/>
</dbReference>
<reference evidence="15 16" key="1">
    <citation type="submission" date="2017-02" db="EMBL/GenBank/DDBJ databases">
        <title>The new phylogeny of genus Mycobacterium.</title>
        <authorList>
            <person name="Tortoli E."/>
            <person name="Trovato A."/>
            <person name="Cirillo D.M."/>
        </authorList>
    </citation>
    <scope>NUCLEOTIDE SEQUENCE [LARGE SCALE GENOMIC DNA]</scope>
    <source>
        <strain evidence="15 16">DSM 45000</strain>
    </source>
</reference>
<dbReference type="SUPFAM" id="SSF52467">
    <property type="entry name" value="DHS-like NAD/FAD-binding domain"/>
    <property type="match status" value="1"/>
</dbReference>
<dbReference type="Pfam" id="PF02776">
    <property type="entry name" value="TPP_enzyme_N"/>
    <property type="match status" value="1"/>
</dbReference>
<evidence type="ECO:0000256" key="7">
    <source>
        <dbReference type="ARBA" id="ARBA00022827"/>
    </source>
</evidence>
<keyword evidence="7" id="KW-0274">FAD</keyword>
<dbReference type="Pfam" id="PF02775">
    <property type="entry name" value="TPP_enzyme_C"/>
    <property type="match status" value="1"/>
</dbReference>
<dbReference type="FunFam" id="3.40.50.970:FF:000007">
    <property type="entry name" value="Acetolactate synthase"/>
    <property type="match status" value="1"/>
</dbReference>
<dbReference type="InterPro" id="IPR012001">
    <property type="entry name" value="Thiamin_PyroP_enz_TPP-bd_dom"/>
</dbReference>
<dbReference type="RefSeq" id="WP_083174758.1">
    <property type="nucleotide sequence ID" value="NZ_AP022619.1"/>
</dbReference>
<evidence type="ECO:0000256" key="8">
    <source>
        <dbReference type="ARBA" id="ARBA00023052"/>
    </source>
</evidence>
<evidence type="ECO:0000256" key="6">
    <source>
        <dbReference type="ARBA" id="ARBA00022630"/>
    </source>
</evidence>
<dbReference type="STRING" id="590652.BST39_23815"/>
<dbReference type="CDD" id="cd02010">
    <property type="entry name" value="TPP_ALS"/>
    <property type="match status" value="1"/>
</dbReference>
<evidence type="ECO:0000256" key="11">
    <source>
        <dbReference type="RuleBase" id="RU362132"/>
    </source>
</evidence>
<dbReference type="InterPro" id="IPR029035">
    <property type="entry name" value="DHS-like_NAD/FAD-binding_dom"/>
</dbReference>
<evidence type="ECO:0000256" key="10">
    <source>
        <dbReference type="ARBA" id="ARBA00048670"/>
    </source>
</evidence>
<dbReference type="NCBIfam" id="NF006187">
    <property type="entry name" value="PRK08322.1"/>
    <property type="match status" value="1"/>
</dbReference>
<name>A0A1X0I5P3_9MYCO</name>
<feature type="domain" description="Thiamine pyrophosphate enzyme central" evidence="12">
    <location>
        <begin position="189"/>
        <end position="323"/>
    </location>
</feature>